<protein>
    <submittedName>
        <fullName evidence="1">Uncharacterized protein</fullName>
    </submittedName>
</protein>
<gene>
    <name evidence="1" type="ORF">TH53_19745</name>
</gene>
<dbReference type="EMBL" id="JXRA01000093">
    <property type="protein sequence ID" value="KIO75574.1"/>
    <property type="molecule type" value="Genomic_DNA"/>
</dbReference>
<comment type="caution">
    <text evidence="1">The sequence shown here is derived from an EMBL/GenBank/DDBJ whole genome shotgun (WGS) entry which is preliminary data.</text>
</comment>
<keyword evidence="2" id="KW-1185">Reference proteome</keyword>
<organism evidence="1 2">
    <name type="scientific">Pedobacter lusitanus</name>
    <dbReference type="NCBI Taxonomy" id="1503925"/>
    <lineage>
        <taxon>Bacteria</taxon>
        <taxon>Pseudomonadati</taxon>
        <taxon>Bacteroidota</taxon>
        <taxon>Sphingobacteriia</taxon>
        <taxon>Sphingobacteriales</taxon>
        <taxon>Sphingobacteriaceae</taxon>
        <taxon>Pedobacter</taxon>
    </lineage>
</organism>
<name>A0A0D0FSZ9_9SPHI</name>
<reference evidence="1 2" key="1">
    <citation type="submission" date="2015-01" db="EMBL/GenBank/DDBJ databases">
        <title>Draft genome sequence of Pedobacter sp. NL19 isolated from sludge of an effluent treatment pond in an abandoned uranium mine.</title>
        <authorList>
            <person name="Santos T."/>
            <person name="Caetano T."/>
            <person name="Covas C."/>
            <person name="Cruz A."/>
            <person name="Mendo S."/>
        </authorList>
    </citation>
    <scope>NUCLEOTIDE SEQUENCE [LARGE SCALE GENOMIC DNA]</scope>
    <source>
        <strain evidence="1 2">NL19</strain>
    </source>
</reference>
<dbReference type="OrthoDB" id="964718at2"/>
<dbReference type="AlphaFoldDB" id="A0A0D0FSZ9"/>
<dbReference type="Proteomes" id="UP000032049">
    <property type="component" value="Unassembled WGS sequence"/>
</dbReference>
<sequence length="148" mass="16708">MTIEGMLNKVKSIDLPNAVPDIIMQTKADMILLNQIQLYNHGIDANGNLLTPYKSDSYARKKFSRNPGPGFGQPDLKDTGEFYQDYTLSANRTDYELDSSNMKSSALKKHYGDAIFGLTKDNKKVYALGVFYSAIQRYITFKTGLTFR</sequence>
<dbReference type="RefSeq" id="WP_041884620.1">
    <property type="nucleotide sequence ID" value="NZ_CP157278.1"/>
</dbReference>
<dbReference type="STRING" id="1503925.TH53_19745"/>
<evidence type="ECO:0000313" key="2">
    <source>
        <dbReference type="Proteomes" id="UP000032049"/>
    </source>
</evidence>
<proteinExistence type="predicted"/>
<accession>A0A0D0FSZ9</accession>
<evidence type="ECO:0000313" key="1">
    <source>
        <dbReference type="EMBL" id="KIO75574.1"/>
    </source>
</evidence>